<dbReference type="RefSeq" id="WP_073095111.1">
    <property type="nucleotide sequence ID" value="NZ_FRCY01000007.1"/>
</dbReference>
<name>A0A1M7P9Z3_9BACT</name>
<dbReference type="Gene3D" id="1.50.10.100">
    <property type="entry name" value="Chondroitin AC/alginate lyase"/>
    <property type="match status" value="1"/>
</dbReference>
<accession>A0A1M7P9Z3</accession>
<dbReference type="AlphaFoldDB" id="A0A1M7P9Z3"/>
<evidence type="ECO:0008006" key="4">
    <source>
        <dbReference type="Google" id="ProtNLM"/>
    </source>
</evidence>
<dbReference type="EMBL" id="FRCY01000007">
    <property type="protein sequence ID" value="SHN13618.1"/>
    <property type="molecule type" value="Genomic_DNA"/>
</dbReference>
<reference evidence="2 3" key="1">
    <citation type="submission" date="2016-11" db="EMBL/GenBank/DDBJ databases">
        <authorList>
            <person name="Jaros S."/>
            <person name="Januszkiewicz K."/>
            <person name="Wedrychowicz H."/>
        </authorList>
    </citation>
    <scope>NUCLEOTIDE SEQUENCE [LARGE SCALE GENOMIC DNA]</scope>
    <source>
        <strain evidence="2 3">CGMCC 1.6102</strain>
    </source>
</reference>
<proteinExistence type="predicted"/>
<protein>
    <recommendedName>
        <fullName evidence="4">Heparinase II/III-like protein</fullName>
    </recommendedName>
</protein>
<feature type="signal peptide" evidence="1">
    <location>
        <begin position="1"/>
        <end position="34"/>
    </location>
</feature>
<dbReference type="OrthoDB" id="834439at2"/>
<keyword evidence="1" id="KW-0732">Signal</keyword>
<evidence type="ECO:0000256" key="1">
    <source>
        <dbReference type="SAM" id="SignalP"/>
    </source>
</evidence>
<dbReference type="Proteomes" id="UP000184513">
    <property type="component" value="Unassembled WGS sequence"/>
</dbReference>
<evidence type="ECO:0000313" key="3">
    <source>
        <dbReference type="Proteomes" id="UP000184513"/>
    </source>
</evidence>
<organism evidence="2 3">
    <name type="scientific">Cyclobacterium lianum</name>
    <dbReference type="NCBI Taxonomy" id="388280"/>
    <lineage>
        <taxon>Bacteria</taxon>
        <taxon>Pseudomonadati</taxon>
        <taxon>Bacteroidota</taxon>
        <taxon>Cytophagia</taxon>
        <taxon>Cytophagales</taxon>
        <taxon>Cyclobacteriaceae</taxon>
        <taxon>Cyclobacterium</taxon>
    </lineage>
</organism>
<dbReference type="InterPro" id="IPR008929">
    <property type="entry name" value="Chondroitin_lyas"/>
</dbReference>
<dbReference type="SUPFAM" id="SSF48230">
    <property type="entry name" value="Chondroitin AC/alginate lyase"/>
    <property type="match status" value="1"/>
</dbReference>
<gene>
    <name evidence="2" type="ORF">SAMN04488057_107210</name>
</gene>
<evidence type="ECO:0000313" key="2">
    <source>
        <dbReference type="EMBL" id="SHN13618.1"/>
    </source>
</evidence>
<feature type="chain" id="PRO_5012003111" description="Heparinase II/III-like protein" evidence="1">
    <location>
        <begin position="35"/>
        <end position="650"/>
    </location>
</feature>
<sequence>MKNKPYPNRVNASVLFCCILCVGLCVFRTSSAQAQDNSLDWLISTAKLEGKTATGIHPRGLILPDELPLIREKMQSEAYQVQLEEWMQRESDLSSEIQSLSSFDARKAAELAALQALLYVLTGQDSWAREALQQLEQVFEDKVIFDNPVARGLTKAAVLRSMAITYDFCYPAWEQQDRNLVNRQLYKTMYTTQASMGFEANYSLVSNWMGVRWGAVLFAALVWDNPDPDSRSIADPLIWDASKRLIDHLNENIYAQGWNAESIGYHIYNWSFIGPALIAFQNRQGRDYPVLDTFAPQAIHSLKAMASSMVNIPVRDGIKGVKPDLSDDNLNIGDGLLAMGLRLYPNAQLPAIKWMHDYLGEKSLYSVLYDRGNLKSENPENMDWLNHADTTQGLLVFRKSFEGPEDIVALFNVSQKRIAGHKGPDVNTFRIIGGGVPLAIGAGRTGLVAGQTNLFTKRPGESEKGDNSAGKLVDFAFEGQGSGHALGSGSSMGVEEHLRKFTVAYDEESGAEAVFLVEDYSVNGRIWRLNTPEFNQVTLLEDGFLIQTPTGFTLQTKVLHTAKPLSLAKTSIRYGGNTSRLNPGILWQGQAYSHSTAIDIPIAGNSKVLLVLQAPGRQQPRVISTETNVQVGSLEIPLFNPKLNENTVQP</sequence>
<dbReference type="STRING" id="388280.SAMN04488057_107210"/>
<keyword evidence="3" id="KW-1185">Reference proteome</keyword>